<reference evidence="1 2" key="1">
    <citation type="submission" date="2016-08" db="EMBL/GenBank/DDBJ databases">
        <title>Whole genome sequence of Pseudomonas graminis strain UASWS1507, a potential biological control agent for agriculture.</title>
        <authorList>
            <person name="Crovadore J."/>
            <person name="Calmin G."/>
            <person name="Chablais R."/>
            <person name="Cochard B."/>
            <person name="Lefort F."/>
        </authorList>
    </citation>
    <scope>NUCLEOTIDE SEQUENCE [LARGE SCALE GENOMIC DNA]</scope>
    <source>
        <strain evidence="1 2">UASWS1507</strain>
    </source>
</reference>
<protein>
    <submittedName>
        <fullName evidence="1">Uncharacterized protein</fullName>
    </submittedName>
</protein>
<evidence type="ECO:0000313" key="1">
    <source>
        <dbReference type="EMBL" id="OCX23740.1"/>
    </source>
</evidence>
<gene>
    <name evidence="1" type="ORF">BBI10_06925</name>
</gene>
<dbReference type="RefSeq" id="WP_065987640.1">
    <property type="nucleotide sequence ID" value="NZ_MDEN01000057.1"/>
</dbReference>
<dbReference type="AlphaFoldDB" id="A0A1C2E9T3"/>
<sequence length="76" mass="8505">MNCYLCGVEAEQRESAQGGKVVMCRDCGEYLISDIVIRQSASKPLNFSKMREDLHHQRQSNATSLAQINSETAVWA</sequence>
<proteinExistence type="predicted"/>
<dbReference type="Proteomes" id="UP000095143">
    <property type="component" value="Unassembled WGS sequence"/>
</dbReference>
<accession>A0A1C2E9T3</accession>
<evidence type="ECO:0000313" key="2">
    <source>
        <dbReference type="Proteomes" id="UP000095143"/>
    </source>
</evidence>
<name>A0A1C2E9T3_9PSED</name>
<dbReference type="OrthoDB" id="6949073at2"/>
<dbReference type="EMBL" id="MDEN01000057">
    <property type="protein sequence ID" value="OCX23740.1"/>
    <property type="molecule type" value="Genomic_DNA"/>
</dbReference>
<comment type="caution">
    <text evidence="1">The sequence shown here is derived from an EMBL/GenBank/DDBJ whole genome shotgun (WGS) entry which is preliminary data.</text>
</comment>
<organism evidence="1 2">
    <name type="scientific">Pseudomonas graminis</name>
    <dbReference type="NCBI Taxonomy" id="158627"/>
    <lineage>
        <taxon>Bacteria</taxon>
        <taxon>Pseudomonadati</taxon>
        <taxon>Pseudomonadota</taxon>
        <taxon>Gammaproteobacteria</taxon>
        <taxon>Pseudomonadales</taxon>
        <taxon>Pseudomonadaceae</taxon>
        <taxon>Pseudomonas</taxon>
    </lineage>
</organism>